<feature type="compositionally biased region" description="Acidic residues" evidence="2">
    <location>
        <begin position="1"/>
        <end position="11"/>
    </location>
</feature>
<dbReference type="SMART" id="SM00268">
    <property type="entry name" value="ACTIN"/>
    <property type="match status" value="1"/>
</dbReference>
<organism evidence="4 5">
    <name type="scientific">Trapa incisa</name>
    <dbReference type="NCBI Taxonomy" id="236973"/>
    <lineage>
        <taxon>Eukaryota</taxon>
        <taxon>Viridiplantae</taxon>
        <taxon>Streptophyta</taxon>
        <taxon>Embryophyta</taxon>
        <taxon>Tracheophyta</taxon>
        <taxon>Spermatophyta</taxon>
        <taxon>Magnoliopsida</taxon>
        <taxon>eudicotyledons</taxon>
        <taxon>Gunneridae</taxon>
        <taxon>Pentapetalae</taxon>
        <taxon>rosids</taxon>
        <taxon>malvids</taxon>
        <taxon>Myrtales</taxon>
        <taxon>Lythraceae</taxon>
        <taxon>Trapa</taxon>
    </lineage>
</organism>
<evidence type="ECO:0000313" key="5">
    <source>
        <dbReference type="Proteomes" id="UP001345219"/>
    </source>
</evidence>
<dbReference type="PANTHER" id="PTHR11937">
    <property type="entry name" value="ACTIN"/>
    <property type="match status" value="1"/>
</dbReference>
<dbReference type="PROSITE" id="PS50181">
    <property type="entry name" value="FBOX"/>
    <property type="match status" value="1"/>
</dbReference>
<evidence type="ECO:0000256" key="1">
    <source>
        <dbReference type="RuleBase" id="RU000487"/>
    </source>
</evidence>
<dbReference type="InterPro" id="IPR001810">
    <property type="entry name" value="F-box_dom"/>
</dbReference>
<name>A0AAN7JNE0_9MYRT</name>
<dbReference type="Pfam" id="PF00022">
    <property type="entry name" value="Actin"/>
    <property type="match status" value="1"/>
</dbReference>
<dbReference type="Gene3D" id="1.20.1280.50">
    <property type="match status" value="1"/>
</dbReference>
<comment type="similarity">
    <text evidence="1">Belongs to the actin family.</text>
</comment>
<dbReference type="SUPFAM" id="SSF53067">
    <property type="entry name" value="Actin-like ATPase domain"/>
    <property type="match status" value="2"/>
</dbReference>
<dbReference type="InterPro" id="IPR036047">
    <property type="entry name" value="F-box-like_dom_sf"/>
</dbReference>
<dbReference type="CDD" id="cd22156">
    <property type="entry name" value="F-box_AtARP8-like"/>
    <property type="match status" value="1"/>
</dbReference>
<dbReference type="Proteomes" id="UP001345219">
    <property type="component" value="Chromosome 4"/>
</dbReference>
<dbReference type="SMART" id="SM00256">
    <property type="entry name" value="FBOX"/>
    <property type="match status" value="1"/>
</dbReference>
<dbReference type="SUPFAM" id="SSF81383">
    <property type="entry name" value="F-box domain"/>
    <property type="match status" value="1"/>
</dbReference>
<dbReference type="Gene3D" id="3.30.420.40">
    <property type="match status" value="2"/>
</dbReference>
<comment type="caution">
    <text evidence="4">The sequence shown here is derived from an EMBL/GenBank/DDBJ whole genome shotgun (WGS) entry which is preliminary data.</text>
</comment>
<dbReference type="Pfam" id="PF12937">
    <property type="entry name" value="F-box-like"/>
    <property type="match status" value="1"/>
</dbReference>
<dbReference type="CDD" id="cd13396">
    <property type="entry name" value="ASKHA_NBD_AtArp8-like"/>
    <property type="match status" value="1"/>
</dbReference>
<dbReference type="InterPro" id="IPR004000">
    <property type="entry name" value="Actin"/>
</dbReference>
<gene>
    <name evidence="4" type="ORF">SAY87_004061</name>
</gene>
<feature type="region of interest" description="Disordered" evidence="2">
    <location>
        <begin position="1"/>
        <end position="20"/>
    </location>
</feature>
<dbReference type="Gene3D" id="3.90.640.10">
    <property type="entry name" value="Actin, Chain A, domain 4"/>
    <property type="match status" value="1"/>
</dbReference>
<protein>
    <recommendedName>
        <fullName evidence="3">F-box domain-containing protein</fullName>
    </recommendedName>
</protein>
<reference evidence="4 5" key="1">
    <citation type="journal article" date="2023" name="Hortic Res">
        <title>Pangenome of water caltrop reveals structural variations and asymmetric subgenome divergence after allopolyploidization.</title>
        <authorList>
            <person name="Zhang X."/>
            <person name="Chen Y."/>
            <person name="Wang L."/>
            <person name="Yuan Y."/>
            <person name="Fang M."/>
            <person name="Shi L."/>
            <person name="Lu R."/>
            <person name="Comes H.P."/>
            <person name="Ma Y."/>
            <person name="Chen Y."/>
            <person name="Huang G."/>
            <person name="Zhou Y."/>
            <person name="Zheng Z."/>
            <person name="Qiu Y."/>
        </authorList>
    </citation>
    <scope>NUCLEOTIDE SEQUENCE [LARGE SCALE GENOMIC DNA]</scope>
    <source>
        <tissue evidence="4">Roots</tissue>
    </source>
</reference>
<evidence type="ECO:0000313" key="4">
    <source>
        <dbReference type="EMBL" id="KAK4750579.1"/>
    </source>
</evidence>
<dbReference type="EMBL" id="JAXIOK010000017">
    <property type="protein sequence ID" value="KAK4750579.1"/>
    <property type="molecule type" value="Genomic_DNA"/>
</dbReference>
<proteinExistence type="inferred from homology"/>
<feature type="domain" description="F-box" evidence="3">
    <location>
        <begin position="84"/>
        <end position="130"/>
    </location>
</feature>
<sequence length="517" mass="57059">MDAILADDPEPEDQKTPKGLPFSEASSVLTVLLALLQATSVSTPNSEPSALCPEVESCSKMETILRRIIGLSTHTGQITAGSSLGSFDKIPEDVLLQILSLLEPKDALKMSLVCKSWSSLVSDDRLWVSFLQHQAESWESIFFAETNLRTGHPIQSLSNEIHDLSFMSIYSKRAQVPGSVIIDGGSGYCKFGWSKYSGPSGRSATFLEFGNIESPMYSKQQHFFSTVYKRMQVKPHSHPVVLSMPLIHYDDTESAKASRRQLKEAIYSTLFDLNVPAVCAVNQATLALYAARRTSGIVINIGFQVTSVVPILNGKVMREVGVEVTGIGALKLTGFLKELLLQNNIRFGSLYTVRTLKEELCYVASDYDAELCKNTEASCEVNGEGFFTLSKERFQTGEILFQPRIAGVRTMGLHQAVALCMDHCHDSELSVDDSWFKTVVLSGGSACLPGLAERLEKELQELLPPSIANGVRVLPPPYGTNSAWFGAKLISNLSTFPTHWCVKKKQFRPKSRFNLIW</sequence>
<evidence type="ECO:0000256" key="2">
    <source>
        <dbReference type="SAM" id="MobiDB-lite"/>
    </source>
</evidence>
<dbReference type="InterPro" id="IPR043129">
    <property type="entry name" value="ATPase_NBD"/>
</dbReference>
<dbReference type="AlphaFoldDB" id="A0AAN7JNE0"/>
<keyword evidence="5" id="KW-1185">Reference proteome</keyword>
<accession>A0AAN7JNE0</accession>
<evidence type="ECO:0000259" key="3">
    <source>
        <dbReference type="PROSITE" id="PS50181"/>
    </source>
</evidence>